<feature type="domain" description="DUF1206" evidence="2">
    <location>
        <begin position="96"/>
        <end position="164"/>
    </location>
</feature>
<organism evidence="3 4">
    <name type="scientific">Novosphingobium indicum</name>
    <dbReference type="NCBI Taxonomy" id="462949"/>
    <lineage>
        <taxon>Bacteria</taxon>
        <taxon>Pseudomonadati</taxon>
        <taxon>Pseudomonadota</taxon>
        <taxon>Alphaproteobacteria</taxon>
        <taxon>Sphingomonadales</taxon>
        <taxon>Sphingomonadaceae</taxon>
        <taxon>Novosphingobium</taxon>
    </lineage>
</organism>
<dbReference type="Pfam" id="PF06724">
    <property type="entry name" value="DUF1206"/>
    <property type="match status" value="3"/>
</dbReference>
<protein>
    <submittedName>
        <fullName evidence="3">Membrane protein</fullName>
    </submittedName>
</protein>
<gene>
    <name evidence="3" type="ORF">GCM10011349_30840</name>
</gene>
<sequence length="270" mass="28972">MVDKSEKVVWMARLGFVARGIVYALLGYLALSSAESQTVKQGQSGALEYLNSIPGGTAIMFLAAVGLLGYGLFRLSSALLDTENHGTEAKGLAARLGHFCSALLHFGLAWSALQFAIGSKQDAGDRTHAMVSTALSYEFGSLALGIVGIGLLGAGIYQAKQALTLQFMKRVSSRAPSWTCWLGRFGYAARGLVFLLIGWSLLRSAWFEETEEALSLGNAIADMRDMGAVHTLVALGLLLFGIFSIIVARYRVIPDLDPSSHMGRAKRTFS</sequence>
<feature type="transmembrane region" description="Helical" evidence="1">
    <location>
        <begin position="232"/>
        <end position="252"/>
    </location>
</feature>
<keyword evidence="4" id="KW-1185">Reference proteome</keyword>
<reference evidence="4" key="1">
    <citation type="journal article" date="2019" name="Int. J. Syst. Evol. Microbiol.">
        <title>The Global Catalogue of Microorganisms (GCM) 10K type strain sequencing project: providing services to taxonomists for standard genome sequencing and annotation.</title>
        <authorList>
            <consortium name="The Broad Institute Genomics Platform"/>
            <consortium name="The Broad Institute Genome Sequencing Center for Infectious Disease"/>
            <person name="Wu L."/>
            <person name="Ma J."/>
        </authorList>
    </citation>
    <scope>NUCLEOTIDE SEQUENCE [LARGE SCALE GENOMIC DNA]</scope>
    <source>
        <strain evidence="4">CGMCC 1.6784</strain>
    </source>
</reference>
<feature type="domain" description="DUF1206" evidence="2">
    <location>
        <begin position="14"/>
        <end position="79"/>
    </location>
</feature>
<feature type="transmembrane region" description="Helical" evidence="1">
    <location>
        <begin position="96"/>
        <end position="117"/>
    </location>
</feature>
<feature type="transmembrane region" description="Helical" evidence="1">
    <location>
        <begin position="137"/>
        <end position="157"/>
    </location>
</feature>
<proteinExistence type="predicted"/>
<feature type="domain" description="DUF1206" evidence="2">
    <location>
        <begin position="185"/>
        <end position="251"/>
    </location>
</feature>
<feature type="transmembrane region" description="Helical" evidence="1">
    <location>
        <begin position="12"/>
        <end position="31"/>
    </location>
</feature>
<name>A0ABQ2JRB2_9SPHN</name>
<keyword evidence="1" id="KW-0472">Membrane</keyword>
<keyword evidence="1" id="KW-1133">Transmembrane helix</keyword>
<keyword evidence="1" id="KW-0812">Transmembrane</keyword>
<evidence type="ECO:0000259" key="2">
    <source>
        <dbReference type="Pfam" id="PF06724"/>
    </source>
</evidence>
<dbReference type="Proteomes" id="UP000605099">
    <property type="component" value="Unassembled WGS sequence"/>
</dbReference>
<evidence type="ECO:0000256" key="1">
    <source>
        <dbReference type="SAM" id="Phobius"/>
    </source>
</evidence>
<feature type="transmembrane region" description="Helical" evidence="1">
    <location>
        <begin position="51"/>
        <end position="75"/>
    </location>
</feature>
<feature type="transmembrane region" description="Helical" evidence="1">
    <location>
        <begin position="178"/>
        <end position="202"/>
    </location>
</feature>
<dbReference type="RefSeq" id="WP_188821001.1">
    <property type="nucleotide sequence ID" value="NZ_BMLK01000015.1"/>
</dbReference>
<evidence type="ECO:0000313" key="4">
    <source>
        <dbReference type="Proteomes" id="UP000605099"/>
    </source>
</evidence>
<comment type="caution">
    <text evidence="3">The sequence shown here is derived from an EMBL/GenBank/DDBJ whole genome shotgun (WGS) entry which is preliminary data.</text>
</comment>
<accession>A0ABQ2JRB2</accession>
<evidence type="ECO:0000313" key="3">
    <source>
        <dbReference type="EMBL" id="GGN54798.1"/>
    </source>
</evidence>
<dbReference type="EMBL" id="BMLK01000015">
    <property type="protein sequence ID" value="GGN54798.1"/>
    <property type="molecule type" value="Genomic_DNA"/>
</dbReference>
<dbReference type="InterPro" id="IPR009597">
    <property type="entry name" value="DUF1206"/>
</dbReference>